<evidence type="ECO:0000256" key="1">
    <source>
        <dbReference type="SAM" id="MobiDB-lite"/>
    </source>
</evidence>
<keyword evidence="2" id="KW-0812">Transmembrane</keyword>
<evidence type="ECO:0000313" key="4">
    <source>
        <dbReference type="Proteomes" id="UP000092213"/>
    </source>
</evidence>
<dbReference type="Gene3D" id="2.180.10.10">
    <property type="entry name" value="RHS repeat-associated core"/>
    <property type="match status" value="1"/>
</dbReference>
<organism evidence="3 4">
    <name type="scientific">Bordetella bronchialis</name>
    <dbReference type="NCBI Taxonomy" id="463025"/>
    <lineage>
        <taxon>Bacteria</taxon>
        <taxon>Pseudomonadati</taxon>
        <taxon>Pseudomonadota</taxon>
        <taxon>Betaproteobacteria</taxon>
        <taxon>Burkholderiales</taxon>
        <taxon>Alcaligenaceae</taxon>
        <taxon>Bordetella</taxon>
    </lineage>
</organism>
<name>A0A193FWL0_9BORD</name>
<feature type="transmembrane region" description="Helical" evidence="2">
    <location>
        <begin position="113"/>
        <end position="138"/>
    </location>
</feature>
<dbReference type="NCBIfam" id="TIGR03696">
    <property type="entry name" value="Rhs_assc_core"/>
    <property type="match status" value="1"/>
</dbReference>
<reference evidence="3 4" key="1">
    <citation type="submission" date="2016-06" db="EMBL/GenBank/DDBJ databases">
        <title>Complete genome sequences of Bordetella bronchialis and Bordetella flabilis.</title>
        <authorList>
            <person name="LiPuma J.J."/>
            <person name="Spilker T."/>
        </authorList>
    </citation>
    <scope>NUCLEOTIDE SEQUENCE [LARGE SCALE GENOMIC DNA]</scope>
    <source>
        <strain evidence="3 4">AU17976</strain>
    </source>
</reference>
<evidence type="ECO:0000256" key="2">
    <source>
        <dbReference type="SAM" id="Phobius"/>
    </source>
</evidence>
<feature type="transmembrane region" description="Helical" evidence="2">
    <location>
        <begin position="71"/>
        <end position="92"/>
    </location>
</feature>
<keyword evidence="2" id="KW-0472">Membrane</keyword>
<keyword evidence="2" id="KW-1133">Transmembrane helix</keyword>
<gene>
    <name evidence="3" type="ORF">BAU08_08805</name>
</gene>
<dbReference type="Proteomes" id="UP000092213">
    <property type="component" value="Chromosome"/>
</dbReference>
<dbReference type="RefSeq" id="WP_066668944.1">
    <property type="nucleotide sequence ID" value="NZ_CP016171.1"/>
</dbReference>
<dbReference type="InterPro" id="IPR022385">
    <property type="entry name" value="Rhs_assc_core"/>
</dbReference>
<dbReference type="STRING" id="463025.BAU08_08805"/>
<proteinExistence type="predicted"/>
<accession>A0A193FWL0</accession>
<evidence type="ECO:0008006" key="5">
    <source>
        <dbReference type="Google" id="ProtNLM"/>
    </source>
</evidence>
<dbReference type="AlphaFoldDB" id="A0A193FWL0"/>
<feature type="region of interest" description="Disordered" evidence="1">
    <location>
        <begin position="278"/>
        <end position="313"/>
    </location>
</feature>
<sequence>MTSESSLRYGGYFGDPVTAGYALGNGHRRYLTSLMRFTSPDGTSPFGAGKIHPYAYCAGDPVNHADPGGSMAIAILAVAMAIGDVMSALRGARRLRSVVRESRAAGGWTRRTIGLAALHGASTVTGAAGAVTGFIGAPAGLAAPGPISNALVWATIGLTAASGASTMASVTVEGVGRPRSANTGTPEIPSVSARTHRPPLARLPLDQYEMGVRPDEGRILDHSQWAQLWAHSSPYGDVSPPFPLSPPASPSYDEAVQIGIEAGIVVMPPPRYTLVDRHPPYLAPVGDAPPLYQPAVPRGSVSGEPPDTETPRE</sequence>
<feature type="transmembrane region" description="Helical" evidence="2">
    <location>
        <begin position="150"/>
        <end position="172"/>
    </location>
</feature>
<protein>
    <recommendedName>
        <fullName evidence="5">RHS repeat-associated core domain-containing protein</fullName>
    </recommendedName>
</protein>
<dbReference type="EMBL" id="CP016171">
    <property type="protein sequence ID" value="ANN71414.1"/>
    <property type="molecule type" value="Genomic_DNA"/>
</dbReference>
<evidence type="ECO:0000313" key="3">
    <source>
        <dbReference type="EMBL" id="ANN71414.1"/>
    </source>
</evidence>